<evidence type="ECO:0008006" key="3">
    <source>
        <dbReference type="Google" id="ProtNLM"/>
    </source>
</evidence>
<gene>
    <name evidence="1" type="ORF">SAMN05216498_1422</name>
</gene>
<evidence type="ECO:0000313" key="2">
    <source>
        <dbReference type="Proteomes" id="UP000199334"/>
    </source>
</evidence>
<protein>
    <recommendedName>
        <fullName evidence="3">Restriction endonuclease</fullName>
    </recommendedName>
</protein>
<organism evidence="1 2">
    <name type="scientific">Tenuibacillus multivorans</name>
    <dbReference type="NCBI Taxonomy" id="237069"/>
    <lineage>
        <taxon>Bacteria</taxon>
        <taxon>Bacillati</taxon>
        <taxon>Bacillota</taxon>
        <taxon>Bacilli</taxon>
        <taxon>Bacillales</taxon>
        <taxon>Bacillaceae</taxon>
        <taxon>Tenuibacillus</taxon>
    </lineage>
</organism>
<proteinExistence type="predicted"/>
<evidence type="ECO:0000313" key="1">
    <source>
        <dbReference type="EMBL" id="SDN08907.1"/>
    </source>
</evidence>
<name>A0A1G9YIK4_9BACI</name>
<accession>A0A1G9YIK4</accession>
<dbReference type="STRING" id="237069.SAMN05216498_1422"/>
<dbReference type="Proteomes" id="UP000199334">
    <property type="component" value="Unassembled WGS sequence"/>
</dbReference>
<reference evidence="1 2" key="1">
    <citation type="submission" date="2016-10" db="EMBL/GenBank/DDBJ databases">
        <authorList>
            <person name="de Groot N.N."/>
        </authorList>
    </citation>
    <scope>NUCLEOTIDE SEQUENCE [LARGE SCALE GENOMIC DNA]</scope>
    <source>
        <strain evidence="1 2">CGMCC 1.3442</strain>
    </source>
</reference>
<dbReference type="OrthoDB" id="6691177at2"/>
<sequence>MKINDLFNLEKDQRQLDFINIDVDQDLPLFLDPYFLSTNNDFWSISAYKTIQNYFQTVISLLKEGNYDQAKRLFQYLSEPNETCLGVSTGNPQGRGVGTDEATRIFEHIINSRAVESGIVGHLEDVPIFVENIGKDKISDLTTNVIRKHLIEYTQNQCQLHGIELTQDVPSGYYWNDQSLSWENTHTEMLVIKGKKILLVPKGVVSFSIRYTPERYCDHFVLNFLQNEHVRLRTSLIRVEKLKSGEVKIHPPSKKKLKETENANSKEYLREFTKEHPEVYQRFRESIKNEMDPLSNTQVEEDLIDLESFVNQMKDELSNIPSGTKNANKFHDHIVGVLAFLFYPQLICPVKEQEIHEGRKRIDITFDNAAREGFFHQLHDVKKIPSQYIFVECKNYSSEITNPELDQLSGRFSVNRGMAGFLVCRHIENKDLFIKRCTDTYKDNRGLIIPIDDTDLQSMLSKMKDNGHRAVDSFLNDRVREIILK</sequence>
<dbReference type="AlphaFoldDB" id="A0A1G9YIK4"/>
<dbReference type="RefSeq" id="WP_093855900.1">
    <property type="nucleotide sequence ID" value="NZ_BJVZ01000031.1"/>
</dbReference>
<keyword evidence="2" id="KW-1185">Reference proteome</keyword>
<dbReference type="EMBL" id="FNIG01000002">
    <property type="protein sequence ID" value="SDN08907.1"/>
    <property type="molecule type" value="Genomic_DNA"/>
</dbReference>